<keyword evidence="5" id="KW-0472">Membrane</keyword>
<dbReference type="PANTHER" id="PTHR10269:SF12">
    <property type="entry name" value="GLIAL CELL LINE-DERIVED NEUROTROPHIC FAMILY RECEPTOR-LIKE, ISOFORM E"/>
    <property type="match status" value="1"/>
</dbReference>
<dbReference type="GO" id="GO:0038023">
    <property type="term" value="F:signaling receptor activity"/>
    <property type="evidence" value="ECO:0007669"/>
    <property type="project" value="InterPro"/>
</dbReference>
<keyword evidence="7" id="KW-0325">Glycoprotein</keyword>
<evidence type="ECO:0000259" key="9">
    <source>
        <dbReference type="SMART" id="SM00907"/>
    </source>
</evidence>
<feature type="domain" description="GDNF/GAS1" evidence="9">
    <location>
        <begin position="290"/>
        <end position="371"/>
    </location>
</feature>
<dbReference type="GO" id="GO:0009897">
    <property type="term" value="C:external side of plasma membrane"/>
    <property type="evidence" value="ECO:0007669"/>
    <property type="project" value="TreeGrafter"/>
</dbReference>
<dbReference type="SMART" id="SM00907">
    <property type="entry name" value="GDNF"/>
    <property type="match status" value="3"/>
</dbReference>
<evidence type="ECO:0000256" key="5">
    <source>
        <dbReference type="ARBA" id="ARBA00023136"/>
    </source>
</evidence>
<dbReference type="SUPFAM" id="SSF110035">
    <property type="entry name" value="GDNF receptor-like"/>
    <property type="match status" value="4"/>
</dbReference>
<keyword evidence="4" id="KW-0732">Signal</keyword>
<name>A0A7R9AAS9_9CRUS</name>
<gene>
    <name evidence="10" type="ORF">DSTB1V02_LOCUS10376</name>
</gene>
<proteinExistence type="inferred from homology"/>
<dbReference type="Pfam" id="PF02351">
    <property type="entry name" value="GDNF"/>
    <property type="match status" value="1"/>
</dbReference>
<accession>A0A7R9AAS9</accession>
<dbReference type="GO" id="GO:0043235">
    <property type="term" value="C:receptor complex"/>
    <property type="evidence" value="ECO:0007669"/>
    <property type="project" value="TreeGrafter"/>
</dbReference>
<dbReference type="EMBL" id="CAJPEV010002959">
    <property type="protein sequence ID" value="CAG0898533.1"/>
    <property type="molecule type" value="Genomic_DNA"/>
</dbReference>
<evidence type="ECO:0000313" key="10">
    <source>
        <dbReference type="EMBL" id="CAD7250605.1"/>
    </source>
</evidence>
<keyword evidence="11" id="KW-1185">Reference proteome</keyword>
<evidence type="ECO:0000313" key="11">
    <source>
        <dbReference type="Proteomes" id="UP000677054"/>
    </source>
</evidence>
<keyword evidence="3" id="KW-1003">Cell membrane</keyword>
<dbReference type="Proteomes" id="UP000677054">
    <property type="component" value="Unassembled WGS sequence"/>
</dbReference>
<feature type="compositionally biased region" description="Basic and acidic residues" evidence="8">
    <location>
        <begin position="408"/>
        <end position="417"/>
    </location>
</feature>
<feature type="domain" description="GDNF/GAS1" evidence="9">
    <location>
        <begin position="78"/>
        <end position="152"/>
    </location>
</feature>
<dbReference type="GO" id="GO:0007399">
    <property type="term" value="P:nervous system development"/>
    <property type="evidence" value="ECO:0007669"/>
    <property type="project" value="TreeGrafter"/>
</dbReference>
<organism evidence="10">
    <name type="scientific">Darwinula stevensoni</name>
    <dbReference type="NCBI Taxonomy" id="69355"/>
    <lineage>
        <taxon>Eukaryota</taxon>
        <taxon>Metazoa</taxon>
        <taxon>Ecdysozoa</taxon>
        <taxon>Arthropoda</taxon>
        <taxon>Crustacea</taxon>
        <taxon>Oligostraca</taxon>
        <taxon>Ostracoda</taxon>
        <taxon>Podocopa</taxon>
        <taxon>Podocopida</taxon>
        <taxon>Darwinulocopina</taxon>
        <taxon>Darwinuloidea</taxon>
        <taxon>Darwinulidae</taxon>
        <taxon>Darwinula</taxon>
    </lineage>
</organism>
<dbReference type="InterPro" id="IPR037193">
    <property type="entry name" value="GDNF_alpha"/>
</dbReference>
<dbReference type="PANTHER" id="PTHR10269">
    <property type="entry name" value="GDNF RECEPTOR ALPHA"/>
    <property type="match status" value="1"/>
</dbReference>
<comment type="similarity">
    <text evidence="2">Belongs to the GDNFR family.</text>
</comment>
<evidence type="ECO:0000256" key="8">
    <source>
        <dbReference type="SAM" id="MobiDB-lite"/>
    </source>
</evidence>
<dbReference type="EMBL" id="LR902476">
    <property type="protein sequence ID" value="CAD7250605.1"/>
    <property type="molecule type" value="Genomic_DNA"/>
</dbReference>
<reference evidence="10" key="1">
    <citation type="submission" date="2020-11" db="EMBL/GenBank/DDBJ databases">
        <authorList>
            <person name="Tran Van P."/>
        </authorList>
    </citation>
    <scope>NUCLEOTIDE SEQUENCE</scope>
</reference>
<dbReference type="InterPro" id="IPR016017">
    <property type="entry name" value="GDNF/GAS1"/>
</dbReference>
<keyword evidence="6" id="KW-0675">Receptor</keyword>
<evidence type="ECO:0000256" key="4">
    <source>
        <dbReference type="ARBA" id="ARBA00022729"/>
    </source>
</evidence>
<evidence type="ECO:0000256" key="2">
    <source>
        <dbReference type="ARBA" id="ARBA00005961"/>
    </source>
</evidence>
<evidence type="ECO:0000256" key="1">
    <source>
        <dbReference type="ARBA" id="ARBA00004236"/>
    </source>
</evidence>
<feature type="region of interest" description="Disordered" evidence="8">
    <location>
        <begin position="378"/>
        <end position="460"/>
    </location>
</feature>
<evidence type="ECO:0000256" key="7">
    <source>
        <dbReference type="ARBA" id="ARBA00023180"/>
    </source>
</evidence>
<feature type="domain" description="GDNF/GAS1" evidence="9">
    <location>
        <begin position="199"/>
        <end position="278"/>
    </location>
</feature>
<protein>
    <recommendedName>
        <fullName evidence="9">GDNF/GAS1 domain-containing protein</fullName>
    </recommendedName>
</protein>
<dbReference type="OrthoDB" id="6374728at2759"/>
<dbReference type="AlphaFoldDB" id="A0A7R9AAS9"/>
<comment type="subcellular location">
    <subcellularLocation>
        <location evidence="1">Cell membrane</location>
    </subcellularLocation>
</comment>
<dbReference type="GO" id="GO:0007169">
    <property type="term" value="P:cell surface receptor protein tyrosine kinase signaling pathway"/>
    <property type="evidence" value="ECO:0007669"/>
    <property type="project" value="UniProtKB-ARBA"/>
</dbReference>
<feature type="compositionally biased region" description="Low complexity" evidence="8">
    <location>
        <begin position="391"/>
        <end position="405"/>
    </location>
</feature>
<evidence type="ECO:0000256" key="6">
    <source>
        <dbReference type="ARBA" id="ARBA00023170"/>
    </source>
</evidence>
<dbReference type="InterPro" id="IPR003438">
    <property type="entry name" value="GDNF_rcpt"/>
</dbReference>
<sequence>MNQGNRPVACSTPTPKKCVVALRTLQSFAIFQPVCLCREPEEDAECNLYKNMFFDHPCLYFDPPGGDREGIVEALPTCDYAEELCEKDSSCSRLYRRFRMACGDLPHCNGDDCYQAWSDLRHTPFFGCLCPPHHPRNARCLSVFKAVAAHPCLHYVPSSVWKARGTRNVVEGLRGGADLLASTSLQVFVGAWEEIKDSCDIAMDGCMTDTRCKDLIGSAVSSCDPRLCSQDACASTLNHFHAQSSTEHHGNLAFCTCRRSSSEGGKCMQSLERLYPSCYYKPLSQGGPSCLDVVRRCKGDFDCQTKLKRYQSSCAASSAGTACAGGWKECAAAFQDILASPLLVACTCNEASGLDALLCQGWMRILWHNPCLEETIGEYQTRNPPKPLPETTTKIVKTSTSSAVTPKVEMEAPEPKKVIHGRRTQLPAAAPPGNSSSRDRSLDGAVMQQPSDSAAASHRSANDVAQNGYCSIGEDFGVLLIPEGEHRRVSY</sequence>
<evidence type="ECO:0000256" key="3">
    <source>
        <dbReference type="ARBA" id="ARBA00022475"/>
    </source>
</evidence>